<dbReference type="Pfam" id="PF00206">
    <property type="entry name" value="Lyase_1"/>
    <property type="match status" value="1"/>
</dbReference>
<evidence type="ECO:0000313" key="12">
    <source>
        <dbReference type="EMBL" id="VFU14249.1"/>
    </source>
</evidence>
<accession>A0A485LZ02</accession>
<evidence type="ECO:0000256" key="2">
    <source>
        <dbReference type="ARBA" id="ARBA00004734"/>
    </source>
</evidence>
<dbReference type="InterPro" id="IPR020557">
    <property type="entry name" value="Fumarate_lyase_CS"/>
</dbReference>
<feature type="domain" description="Adenylosuccinate lyase C-terminal" evidence="11">
    <location>
        <begin position="349"/>
        <end position="429"/>
    </location>
</feature>
<dbReference type="EMBL" id="CAADRM010000089">
    <property type="protein sequence ID" value="VFU14249.1"/>
    <property type="molecule type" value="Genomic_DNA"/>
</dbReference>
<protein>
    <recommendedName>
        <fullName evidence="5">Adenylosuccinate lyase</fullName>
        <ecNumber evidence="4">4.3.2.2</ecNumber>
    </recommendedName>
    <alternativeName>
        <fullName evidence="9">Adenylosuccinase</fullName>
    </alternativeName>
</protein>
<dbReference type="Pfam" id="PF10397">
    <property type="entry name" value="ADSL_C"/>
    <property type="match status" value="1"/>
</dbReference>
<dbReference type="GO" id="GO:0006189">
    <property type="term" value="P:'de novo' IMP biosynthetic process"/>
    <property type="evidence" value="ECO:0007669"/>
    <property type="project" value="UniProtKB-UniPathway"/>
</dbReference>
<dbReference type="CDD" id="cd01360">
    <property type="entry name" value="Adenylsuccinate_lyase_1"/>
    <property type="match status" value="1"/>
</dbReference>
<dbReference type="GO" id="GO:0005829">
    <property type="term" value="C:cytosol"/>
    <property type="evidence" value="ECO:0007669"/>
    <property type="project" value="TreeGrafter"/>
</dbReference>
<reference evidence="12" key="1">
    <citation type="submission" date="2019-03" db="EMBL/GenBank/DDBJ databases">
        <authorList>
            <person name="Hao L."/>
        </authorList>
    </citation>
    <scope>NUCLEOTIDE SEQUENCE</scope>
</reference>
<dbReference type="UniPathway" id="UPA00075">
    <property type="reaction ID" value="UER00336"/>
</dbReference>
<dbReference type="InterPro" id="IPR019468">
    <property type="entry name" value="AdenyloSucc_lyase_C"/>
</dbReference>
<name>A0A485LZ02_9ZZZZ</name>
<organism evidence="12">
    <name type="scientific">anaerobic digester metagenome</name>
    <dbReference type="NCBI Taxonomy" id="1263854"/>
    <lineage>
        <taxon>unclassified sequences</taxon>
        <taxon>metagenomes</taxon>
        <taxon>ecological metagenomes</taxon>
    </lineage>
</organism>
<proteinExistence type="inferred from homology"/>
<dbReference type="PRINTS" id="PR00145">
    <property type="entry name" value="ARGSUCLYASE"/>
</dbReference>
<dbReference type="GO" id="GO:0004018">
    <property type="term" value="F:N6-(1,2-dicarboxyethyl)AMP AMP-lyase (fumarate-forming) activity"/>
    <property type="evidence" value="ECO:0007669"/>
    <property type="project" value="InterPro"/>
</dbReference>
<dbReference type="FunFam" id="1.20.200.10:FF:000008">
    <property type="entry name" value="Adenylosuccinate lyase"/>
    <property type="match status" value="1"/>
</dbReference>
<dbReference type="GO" id="GO:0044208">
    <property type="term" value="P:'de novo' AMP biosynthetic process"/>
    <property type="evidence" value="ECO:0007669"/>
    <property type="project" value="UniProtKB-UniPathway"/>
</dbReference>
<comment type="similarity">
    <text evidence="3">Belongs to the lyase 1 family. Adenylosuccinate lyase subfamily.</text>
</comment>
<evidence type="ECO:0000256" key="4">
    <source>
        <dbReference type="ARBA" id="ARBA00012339"/>
    </source>
</evidence>
<dbReference type="InterPro" id="IPR008948">
    <property type="entry name" value="L-Aspartase-like"/>
</dbReference>
<evidence type="ECO:0000256" key="5">
    <source>
        <dbReference type="ARBA" id="ARBA00017058"/>
    </source>
</evidence>
<dbReference type="PANTHER" id="PTHR43172:SF1">
    <property type="entry name" value="ADENYLOSUCCINATE LYASE"/>
    <property type="match status" value="1"/>
</dbReference>
<dbReference type="AlphaFoldDB" id="A0A485LZ02"/>
<dbReference type="EC" id="4.3.2.2" evidence="4"/>
<dbReference type="Gene3D" id="1.20.200.10">
    <property type="entry name" value="Fumarase/aspartase (Central domain)"/>
    <property type="match status" value="1"/>
</dbReference>
<dbReference type="InterPro" id="IPR004769">
    <property type="entry name" value="Pur_lyase"/>
</dbReference>
<dbReference type="InterPro" id="IPR024083">
    <property type="entry name" value="Fumarase/histidase_N"/>
</dbReference>
<dbReference type="NCBIfam" id="TIGR00928">
    <property type="entry name" value="purB"/>
    <property type="match status" value="1"/>
</dbReference>
<gene>
    <name evidence="12" type="primary">purB</name>
    <name evidence="12" type="ORF">SCFA_270028</name>
</gene>
<evidence type="ECO:0000259" key="11">
    <source>
        <dbReference type="SMART" id="SM00998"/>
    </source>
</evidence>
<dbReference type="FunFam" id="1.10.40.30:FF:000007">
    <property type="entry name" value="Adenylosuccinate lyase"/>
    <property type="match status" value="1"/>
</dbReference>
<evidence type="ECO:0000256" key="8">
    <source>
        <dbReference type="ARBA" id="ARBA00024477"/>
    </source>
</evidence>
<dbReference type="SMART" id="SM00998">
    <property type="entry name" value="ADSL_C"/>
    <property type="match status" value="1"/>
</dbReference>
<evidence type="ECO:0000256" key="6">
    <source>
        <dbReference type="ARBA" id="ARBA00022755"/>
    </source>
</evidence>
<dbReference type="InterPro" id="IPR022761">
    <property type="entry name" value="Fumarate_lyase_N"/>
</dbReference>
<sequence>MIRRYSREIMQHIWSDENRYQKWLDVEIAVCEAWASLGRIPQKSLENIKSKARFTVERIEEIEAVTRHDVIAFVSCVAEYVGEDARFIHMGMTSSDVLDTALALQLKESAQIIIQDIRTLMEVLKKRAFEFKYTPAMGRSHGVHAEPITFGLKFALWYAEMARNLKRMEEAARVISFGKISGAVGTFANIPPEVEEYACRRLGLEPDPISTQIVQRDRHAQFFTTIAIIGSTLEKIATEIRHLQRTEVLEAMEPFGKGQKGSSAMPHKKNPILSENITGLSRLLRGYCLSSLENVALWHERDISHSSVERVIAPDATIVLDFALARLTGVIDGLVVYPENMQKNIGLTRGLWHSQGVLLALVDRGVARDTAYQWVQRNALKVWENKGEFKDLLLADEDIASTLGADAIEKLFDLSHHLKFVDNIFERVF</sequence>
<dbReference type="PRINTS" id="PR00149">
    <property type="entry name" value="FUMRATELYASE"/>
</dbReference>
<evidence type="ECO:0000256" key="7">
    <source>
        <dbReference type="ARBA" id="ARBA00023239"/>
    </source>
</evidence>
<evidence type="ECO:0000256" key="1">
    <source>
        <dbReference type="ARBA" id="ARBA00004706"/>
    </source>
</evidence>
<dbReference type="Gene3D" id="1.10.40.30">
    <property type="entry name" value="Fumarase/aspartase (C-terminal domain)"/>
    <property type="match status" value="1"/>
</dbReference>
<keyword evidence="6" id="KW-0658">Purine biosynthesis</keyword>
<comment type="pathway">
    <text evidence="2">Purine metabolism; AMP biosynthesis via de novo pathway; AMP from IMP: step 2/2.</text>
</comment>
<dbReference type="InterPro" id="IPR000362">
    <property type="entry name" value="Fumarate_lyase_fam"/>
</dbReference>
<dbReference type="UniPathway" id="UPA00074">
    <property type="reaction ID" value="UER00132"/>
</dbReference>
<dbReference type="PANTHER" id="PTHR43172">
    <property type="entry name" value="ADENYLOSUCCINATE LYASE"/>
    <property type="match status" value="1"/>
</dbReference>
<dbReference type="Gene3D" id="1.10.275.10">
    <property type="entry name" value="Fumarase/aspartase (N-terminal domain)"/>
    <property type="match status" value="1"/>
</dbReference>
<dbReference type="SUPFAM" id="SSF48557">
    <property type="entry name" value="L-aspartase-like"/>
    <property type="match status" value="1"/>
</dbReference>
<comment type="catalytic activity">
    <reaction evidence="10">
        <text>N(6)-(1,2-dicarboxyethyl)-AMP = fumarate + AMP</text>
        <dbReference type="Rhea" id="RHEA:16853"/>
        <dbReference type="ChEBI" id="CHEBI:29806"/>
        <dbReference type="ChEBI" id="CHEBI:57567"/>
        <dbReference type="ChEBI" id="CHEBI:456215"/>
        <dbReference type="EC" id="4.3.2.2"/>
    </reaction>
    <physiologicalReaction direction="left-to-right" evidence="10">
        <dbReference type="Rhea" id="RHEA:16854"/>
    </physiologicalReaction>
</comment>
<dbReference type="GO" id="GO:0070626">
    <property type="term" value="F:(S)-2-(5-amino-1-(5-phospho-D-ribosyl)imidazole-4-carboxamido) succinate lyase (fumarate-forming) activity"/>
    <property type="evidence" value="ECO:0007669"/>
    <property type="project" value="TreeGrafter"/>
</dbReference>
<keyword evidence="7 12" id="KW-0456">Lyase</keyword>
<evidence type="ECO:0000256" key="10">
    <source>
        <dbReference type="ARBA" id="ARBA00049115"/>
    </source>
</evidence>
<comment type="pathway">
    <text evidence="1">Purine metabolism; IMP biosynthesis via de novo pathway; 5-amino-1-(5-phospho-D-ribosyl)imidazole-4-carboxamide from 5-amino-1-(5-phospho-D-ribosyl)imidazole-4-carboxylate: step 2/2.</text>
</comment>
<comment type="catalytic activity">
    <reaction evidence="8">
        <text>(2S)-2-[5-amino-1-(5-phospho-beta-D-ribosyl)imidazole-4-carboxamido]succinate = 5-amino-1-(5-phospho-beta-D-ribosyl)imidazole-4-carboxamide + fumarate</text>
        <dbReference type="Rhea" id="RHEA:23920"/>
        <dbReference type="ChEBI" id="CHEBI:29806"/>
        <dbReference type="ChEBI" id="CHEBI:58443"/>
        <dbReference type="ChEBI" id="CHEBI:58475"/>
        <dbReference type="EC" id="4.3.2.2"/>
    </reaction>
    <physiologicalReaction direction="left-to-right" evidence="8">
        <dbReference type="Rhea" id="RHEA:23921"/>
    </physiologicalReaction>
</comment>
<dbReference type="PROSITE" id="PS00163">
    <property type="entry name" value="FUMARATE_LYASES"/>
    <property type="match status" value="1"/>
</dbReference>
<evidence type="ECO:0000256" key="9">
    <source>
        <dbReference type="ARBA" id="ARBA00030717"/>
    </source>
</evidence>
<evidence type="ECO:0000256" key="3">
    <source>
        <dbReference type="ARBA" id="ARBA00008273"/>
    </source>
</evidence>